<organism evidence="2 3">
    <name type="scientific">Pseudopedobacter beijingensis</name>
    <dbReference type="NCBI Taxonomy" id="1207056"/>
    <lineage>
        <taxon>Bacteria</taxon>
        <taxon>Pseudomonadati</taxon>
        <taxon>Bacteroidota</taxon>
        <taxon>Sphingobacteriia</taxon>
        <taxon>Sphingobacteriales</taxon>
        <taxon>Sphingobacteriaceae</taxon>
        <taxon>Pseudopedobacter</taxon>
    </lineage>
</organism>
<evidence type="ECO:0000313" key="2">
    <source>
        <dbReference type="EMBL" id="MFD1629134.1"/>
    </source>
</evidence>
<gene>
    <name evidence="2" type="ORF">ACFSAH_04550</name>
</gene>
<reference evidence="3" key="1">
    <citation type="journal article" date="2019" name="Int. J. Syst. Evol. Microbiol.">
        <title>The Global Catalogue of Microorganisms (GCM) 10K type strain sequencing project: providing services to taxonomists for standard genome sequencing and annotation.</title>
        <authorList>
            <consortium name="The Broad Institute Genomics Platform"/>
            <consortium name="The Broad Institute Genome Sequencing Center for Infectious Disease"/>
            <person name="Wu L."/>
            <person name="Ma J."/>
        </authorList>
    </citation>
    <scope>NUCLEOTIDE SEQUENCE [LARGE SCALE GENOMIC DNA]</scope>
    <source>
        <strain evidence="3">CCUG 53762</strain>
    </source>
</reference>
<dbReference type="RefSeq" id="WP_379661514.1">
    <property type="nucleotide sequence ID" value="NZ_JBHUDG010000003.1"/>
</dbReference>
<keyword evidence="3" id="KW-1185">Reference proteome</keyword>
<comment type="caution">
    <text evidence="2">The sequence shown here is derived from an EMBL/GenBank/DDBJ whole genome shotgun (WGS) entry which is preliminary data.</text>
</comment>
<dbReference type="InterPro" id="IPR045938">
    <property type="entry name" value="DUF6358"/>
</dbReference>
<feature type="transmembrane region" description="Helical" evidence="1">
    <location>
        <begin position="31"/>
        <end position="49"/>
    </location>
</feature>
<evidence type="ECO:0000256" key="1">
    <source>
        <dbReference type="SAM" id="Phobius"/>
    </source>
</evidence>
<keyword evidence="1" id="KW-1133">Transmembrane helix</keyword>
<accession>A0ABW4IAY0</accession>
<feature type="transmembrane region" description="Helical" evidence="1">
    <location>
        <begin position="5"/>
        <end position="25"/>
    </location>
</feature>
<sequence>MGKKIAFNVILNLLIILSVIIGTMAYQKGNYFVPILCAASFSLSLYYKLRLMKEVRKEMKEKAEAQAKNKSKKR</sequence>
<keyword evidence="1" id="KW-0812">Transmembrane</keyword>
<name>A0ABW4IAY0_9SPHI</name>
<dbReference type="Proteomes" id="UP001597118">
    <property type="component" value="Unassembled WGS sequence"/>
</dbReference>
<protein>
    <submittedName>
        <fullName evidence="2">DUF6358 family protein</fullName>
    </submittedName>
</protein>
<keyword evidence="1" id="KW-0472">Membrane</keyword>
<dbReference type="Pfam" id="PF19885">
    <property type="entry name" value="DUF6358"/>
    <property type="match status" value="1"/>
</dbReference>
<proteinExistence type="predicted"/>
<dbReference type="EMBL" id="JBHUDG010000003">
    <property type="protein sequence ID" value="MFD1629134.1"/>
    <property type="molecule type" value="Genomic_DNA"/>
</dbReference>
<evidence type="ECO:0000313" key="3">
    <source>
        <dbReference type="Proteomes" id="UP001597118"/>
    </source>
</evidence>